<dbReference type="RefSeq" id="WP_012302878.1">
    <property type="nucleotide sequence ID" value="NC_010424.1"/>
</dbReference>
<proteinExistence type="predicted"/>
<dbReference type="KEGG" id="dau:Daud_1803"/>
<dbReference type="Pfam" id="PF03787">
    <property type="entry name" value="RAMPs"/>
    <property type="match status" value="1"/>
</dbReference>
<evidence type="ECO:0000256" key="1">
    <source>
        <dbReference type="ARBA" id="ARBA00023118"/>
    </source>
</evidence>
<reference evidence="4" key="1">
    <citation type="submission" date="2007-10" db="EMBL/GenBank/DDBJ databases">
        <title>Complete sequence of chromosome of Desulforudis audaxviator MP104C.</title>
        <authorList>
            <person name="Copeland A."/>
            <person name="Lucas S."/>
            <person name="Lapidus A."/>
            <person name="Barry K."/>
            <person name="Glavina del Rio T."/>
            <person name="Dalin E."/>
            <person name="Tice H."/>
            <person name="Bruce D."/>
            <person name="Pitluck S."/>
            <person name="Lowry S.R."/>
            <person name="Larimer F."/>
            <person name="Land M.L."/>
            <person name="Hauser L."/>
            <person name="Kyrpides N."/>
            <person name="Ivanova N.N."/>
            <person name="Richardson P."/>
        </authorList>
    </citation>
    <scope>NUCLEOTIDE SEQUENCE [LARGE SCALE GENOMIC DNA]</scope>
    <source>
        <strain evidence="4">MP104C</strain>
    </source>
</reference>
<dbReference type="STRING" id="477974.Daud_1803"/>
<evidence type="ECO:0000259" key="2">
    <source>
        <dbReference type="Pfam" id="PF03787"/>
    </source>
</evidence>
<dbReference type="GO" id="GO:0051607">
    <property type="term" value="P:defense response to virus"/>
    <property type="evidence" value="ECO:0007669"/>
    <property type="project" value="UniProtKB-KW"/>
</dbReference>
<feature type="domain" description="CRISPR type III-associated protein" evidence="2">
    <location>
        <begin position="7"/>
        <end position="255"/>
    </location>
</feature>
<organism evidence="3 4">
    <name type="scientific">Desulforudis audaxviator (strain MP104C)</name>
    <dbReference type="NCBI Taxonomy" id="477974"/>
    <lineage>
        <taxon>Bacteria</taxon>
        <taxon>Bacillati</taxon>
        <taxon>Bacillota</taxon>
        <taxon>Clostridia</taxon>
        <taxon>Thermoanaerobacterales</taxon>
        <taxon>Candidatus Desulforudaceae</taxon>
        <taxon>Candidatus Desulforudis</taxon>
    </lineage>
</organism>
<keyword evidence="1" id="KW-0051">Antiviral defense</keyword>
<protein>
    <submittedName>
        <fullName evidence="3">CRISPR-associated RAMP protein, Csx10 family</fullName>
    </submittedName>
</protein>
<dbReference type="HOGENOM" id="CLU_679177_0_0_9"/>
<dbReference type="EMBL" id="CP000860">
    <property type="protein sequence ID" value="ACA60299.1"/>
    <property type="molecule type" value="Genomic_DNA"/>
</dbReference>
<dbReference type="InterPro" id="IPR005537">
    <property type="entry name" value="RAMP_III_fam"/>
</dbReference>
<accession>B1I5N4</accession>
<sequence length="423" mass="45191">MRWQVRLRVEGPLLVGKGTPTQNVLLGRDYIPGSVWRGALAEAVLRAAGALAPGAAGQAAELPPEFGLAFGPETRFGFLYPVPGEKWDGFPLPLTVRSCKARPGFACGVHGRGKGGGHGVLDMLLVTLRRHLGLAEELSPGCPECRERLDRFRGVAARMPLSAGQDTAYETVKVRRQLLVRVGLDRRTETAADGVLYALDAQVPGRDRALYFTGTWRGTPEALHALHQLLDGACPRAGDGWAIRVGTARARGLGRAVLEITEAQAVFLPPLEERLEAFQPRQGDGQPADPDHLCFALLLKAPLLVRDAAGVACGLPAAAVLAPYVTSLPVGLEFLETVSVLEWESSDGWAMAWGLPKPVQAALAPGSVLAYRAPARERRAVLAFLEEVENGGLGERTAEGWGEVVACDPLHLKCDAGKEAVKQ</sequence>
<name>B1I5N4_DESAP</name>
<dbReference type="eggNOG" id="COG1337">
    <property type="taxonomic scope" value="Bacteria"/>
</dbReference>
<dbReference type="OrthoDB" id="1730014at2"/>
<evidence type="ECO:0000313" key="3">
    <source>
        <dbReference type="EMBL" id="ACA60299.1"/>
    </source>
</evidence>
<keyword evidence="4" id="KW-1185">Reference proteome</keyword>
<reference evidence="3 4" key="2">
    <citation type="journal article" date="2008" name="Science">
        <title>Environmental genomics reveals a single-species ecosystem deep within Earth.</title>
        <authorList>
            <person name="Chivian D."/>
            <person name="Brodie E.L."/>
            <person name="Alm E.J."/>
            <person name="Culley D.E."/>
            <person name="Dehal P.S."/>
            <person name="Desantis T.Z."/>
            <person name="Gihring T.M."/>
            <person name="Lapidus A."/>
            <person name="Lin L.H."/>
            <person name="Lowry S.R."/>
            <person name="Moser D.P."/>
            <person name="Richardson P.M."/>
            <person name="Southam G."/>
            <person name="Wanger G."/>
            <person name="Pratt L.M."/>
            <person name="Andersen G.L."/>
            <person name="Hazen T.C."/>
            <person name="Brockman F.J."/>
            <person name="Arkin A.P."/>
            <person name="Onstott T.C."/>
        </authorList>
    </citation>
    <scope>NUCLEOTIDE SEQUENCE [LARGE SCALE GENOMIC DNA]</scope>
    <source>
        <strain evidence="3 4">MP104C</strain>
    </source>
</reference>
<dbReference type="AlphaFoldDB" id="B1I5N4"/>
<evidence type="ECO:0000313" key="4">
    <source>
        <dbReference type="Proteomes" id="UP000008544"/>
    </source>
</evidence>
<gene>
    <name evidence="3" type="ordered locus">Daud_1803</name>
</gene>
<dbReference type="Proteomes" id="UP000008544">
    <property type="component" value="Chromosome"/>
</dbReference>